<accession>A0ABP7WM10</accession>
<feature type="chain" id="PRO_5046302552" description="Outer membrane protein beta-barrel domain-containing protein" evidence="1">
    <location>
        <begin position="21"/>
        <end position="193"/>
    </location>
</feature>
<evidence type="ECO:0000256" key="1">
    <source>
        <dbReference type="SAM" id="SignalP"/>
    </source>
</evidence>
<dbReference type="EMBL" id="BAABCV010000004">
    <property type="protein sequence ID" value="GAA4092016.1"/>
    <property type="molecule type" value="Genomic_DNA"/>
</dbReference>
<dbReference type="InterPro" id="IPR025665">
    <property type="entry name" value="Beta-barrel_OMP_2"/>
</dbReference>
<dbReference type="RefSeq" id="WP_345101931.1">
    <property type="nucleotide sequence ID" value="NZ_BAABCV010000004.1"/>
</dbReference>
<dbReference type="Pfam" id="PF13568">
    <property type="entry name" value="OMP_b-brl_2"/>
    <property type="match status" value="1"/>
</dbReference>
<proteinExistence type="predicted"/>
<evidence type="ECO:0000313" key="3">
    <source>
        <dbReference type="EMBL" id="GAA4092016.1"/>
    </source>
</evidence>
<evidence type="ECO:0000259" key="2">
    <source>
        <dbReference type="Pfam" id="PF13568"/>
    </source>
</evidence>
<feature type="signal peptide" evidence="1">
    <location>
        <begin position="1"/>
        <end position="20"/>
    </location>
</feature>
<name>A0ABP7WM10_9SPHI</name>
<protein>
    <recommendedName>
        <fullName evidence="2">Outer membrane protein beta-barrel domain-containing protein</fullName>
    </recommendedName>
</protein>
<reference evidence="4" key="1">
    <citation type="journal article" date="2019" name="Int. J. Syst. Evol. Microbiol.">
        <title>The Global Catalogue of Microorganisms (GCM) 10K type strain sequencing project: providing services to taxonomists for standard genome sequencing and annotation.</title>
        <authorList>
            <consortium name="The Broad Institute Genomics Platform"/>
            <consortium name="The Broad Institute Genome Sequencing Center for Infectious Disease"/>
            <person name="Wu L."/>
            <person name="Ma J."/>
        </authorList>
    </citation>
    <scope>NUCLEOTIDE SEQUENCE [LARGE SCALE GENOMIC DNA]</scope>
    <source>
        <strain evidence="4">JCM 17085</strain>
    </source>
</reference>
<comment type="caution">
    <text evidence="3">The sequence shown here is derived from an EMBL/GenBank/DDBJ whole genome shotgun (WGS) entry which is preliminary data.</text>
</comment>
<dbReference type="Proteomes" id="UP001500841">
    <property type="component" value="Unassembled WGS sequence"/>
</dbReference>
<keyword evidence="4" id="KW-1185">Reference proteome</keyword>
<evidence type="ECO:0000313" key="4">
    <source>
        <dbReference type="Proteomes" id="UP001500841"/>
    </source>
</evidence>
<sequence>MKKYLLSAMLLTAATIGAKAQFSLGVKGGVNYSKISSDNFHNTSVAGYQAGLFARFGGAFYVQPELYVSSKGGKFDSSQNGTDYSAKVKFTDLNVPLLFGGSFGQKNLNFRVMAGPIYSYILDKHQSFSNNFTGAFNDFGNYRNSTLGYQAGAGVDIGPITADLRYEGDLTRVNENYGQRNNLWALSVGFKFF</sequence>
<feature type="domain" description="Outer membrane protein beta-barrel" evidence="2">
    <location>
        <begin position="21"/>
        <end position="167"/>
    </location>
</feature>
<organism evidence="3 4">
    <name type="scientific">Mucilaginibacter panaciglaebae</name>
    <dbReference type="NCBI Taxonomy" id="502331"/>
    <lineage>
        <taxon>Bacteria</taxon>
        <taxon>Pseudomonadati</taxon>
        <taxon>Bacteroidota</taxon>
        <taxon>Sphingobacteriia</taxon>
        <taxon>Sphingobacteriales</taxon>
        <taxon>Sphingobacteriaceae</taxon>
        <taxon>Mucilaginibacter</taxon>
    </lineage>
</organism>
<keyword evidence="1" id="KW-0732">Signal</keyword>
<gene>
    <name evidence="3" type="ORF">GCM10022392_12600</name>
</gene>